<gene>
    <name evidence="10" type="ORF">BJ970_002852</name>
</gene>
<dbReference type="Gene3D" id="1.10.3720.10">
    <property type="entry name" value="MetI-like"/>
    <property type="match status" value="1"/>
</dbReference>
<dbReference type="NCBIfam" id="TIGR01726">
    <property type="entry name" value="HEQRo_perm_3TM"/>
    <property type="match status" value="1"/>
</dbReference>
<evidence type="ECO:0000256" key="5">
    <source>
        <dbReference type="ARBA" id="ARBA00022970"/>
    </source>
</evidence>
<organism evidence="10 11">
    <name type="scientific">Saccharopolyspora phatthalungensis</name>
    <dbReference type="NCBI Taxonomy" id="664693"/>
    <lineage>
        <taxon>Bacteria</taxon>
        <taxon>Bacillati</taxon>
        <taxon>Actinomycetota</taxon>
        <taxon>Actinomycetes</taxon>
        <taxon>Pseudonocardiales</taxon>
        <taxon>Pseudonocardiaceae</taxon>
        <taxon>Saccharopolyspora</taxon>
    </lineage>
</organism>
<keyword evidence="11" id="KW-1185">Reference proteome</keyword>
<evidence type="ECO:0000256" key="4">
    <source>
        <dbReference type="ARBA" id="ARBA00022692"/>
    </source>
</evidence>
<accession>A0A840Q9I2</accession>
<dbReference type="PANTHER" id="PTHR30614:SF0">
    <property type="entry name" value="L-CYSTINE TRANSPORT SYSTEM PERMEASE PROTEIN TCYL"/>
    <property type="match status" value="1"/>
</dbReference>
<dbReference type="RefSeq" id="WP_184726678.1">
    <property type="nucleotide sequence ID" value="NZ_JACHIW010000001.1"/>
</dbReference>
<dbReference type="EMBL" id="JACHIW010000001">
    <property type="protein sequence ID" value="MBB5155318.1"/>
    <property type="molecule type" value="Genomic_DNA"/>
</dbReference>
<comment type="similarity">
    <text evidence="8">Belongs to the binding-protein-dependent transport system permease family.</text>
</comment>
<reference evidence="10 11" key="1">
    <citation type="submission" date="2020-08" db="EMBL/GenBank/DDBJ databases">
        <title>Sequencing the genomes of 1000 actinobacteria strains.</title>
        <authorList>
            <person name="Klenk H.-P."/>
        </authorList>
    </citation>
    <scope>NUCLEOTIDE SEQUENCE [LARGE SCALE GENOMIC DNA]</scope>
    <source>
        <strain evidence="10 11">DSM 45584</strain>
    </source>
</reference>
<dbReference type="NCBIfam" id="TIGR03003">
    <property type="entry name" value="ectoine_ehuD"/>
    <property type="match status" value="1"/>
</dbReference>
<keyword evidence="6 8" id="KW-1133">Transmembrane helix</keyword>
<dbReference type="SUPFAM" id="SSF161098">
    <property type="entry name" value="MetI-like"/>
    <property type="match status" value="1"/>
</dbReference>
<evidence type="ECO:0000313" key="11">
    <source>
        <dbReference type="Proteomes" id="UP000584374"/>
    </source>
</evidence>
<dbReference type="AlphaFoldDB" id="A0A840Q9I2"/>
<dbReference type="PANTHER" id="PTHR30614">
    <property type="entry name" value="MEMBRANE COMPONENT OF AMINO ACID ABC TRANSPORTER"/>
    <property type="match status" value="1"/>
</dbReference>
<dbReference type="GO" id="GO:0022857">
    <property type="term" value="F:transmembrane transporter activity"/>
    <property type="evidence" value="ECO:0007669"/>
    <property type="project" value="InterPro"/>
</dbReference>
<feature type="domain" description="ABC transmembrane type-1" evidence="9">
    <location>
        <begin position="19"/>
        <end position="207"/>
    </location>
</feature>
<keyword evidence="4 8" id="KW-0812">Transmembrane</keyword>
<evidence type="ECO:0000313" key="10">
    <source>
        <dbReference type="EMBL" id="MBB5155318.1"/>
    </source>
</evidence>
<protein>
    <submittedName>
        <fullName evidence="10">Polar amino acid transport system permease protein</fullName>
    </submittedName>
</protein>
<dbReference type="Proteomes" id="UP000584374">
    <property type="component" value="Unassembled WGS sequence"/>
</dbReference>
<comment type="caution">
    <text evidence="10">The sequence shown here is derived from an EMBL/GenBank/DDBJ whole genome shotgun (WGS) entry which is preliminary data.</text>
</comment>
<keyword evidence="2 8" id="KW-0813">Transport</keyword>
<dbReference type="GO" id="GO:0043190">
    <property type="term" value="C:ATP-binding cassette (ABC) transporter complex"/>
    <property type="evidence" value="ECO:0007669"/>
    <property type="project" value="InterPro"/>
</dbReference>
<dbReference type="CDD" id="cd06261">
    <property type="entry name" value="TM_PBP2"/>
    <property type="match status" value="1"/>
</dbReference>
<comment type="subcellular location">
    <subcellularLocation>
        <location evidence="1 8">Cell membrane</location>
        <topology evidence="1 8">Multi-pass membrane protein</topology>
    </subcellularLocation>
</comment>
<sequence length="216" mass="23773">MIWDWEFTGRIIPDILRGLVVTFEATVLGSIVAFALGLVLALLRRSRIRLVSGAVWVFVEFVRSTPLLVQLYFLFNVLPDIGVRFSSLTTGVIGLGVHYACYTSEVYRAGIEGVPRGQWEAATALSLPVHRVWTGVILPQAIPRVLPALGNYTISMFKETPLLLAIGVLDLVGAAQEAGSEAYRYVEPLTLAGICFLLLSYPSSLLVRRLERRVGI</sequence>
<feature type="transmembrane region" description="Helical" evidence="8">
    <location>
        <begin position="189"/>
        <end position="207"/>
    </location>
</feature>
<dbReference type="InterPro" id="IPR000515">
    <property type="entry name" value="MetI-like"/>
</dbReference>
<keyword evidence="3" id="KW-1003">Cell membrane</keyword>
<dbReference type="Pfam" id="PF00528">
    <property type="entry name" value="BPD_transp_1"/>
    <property type="match status" value="1"/>
</dbReference>
<evidence type="ECO:0000256" key="8">
    <source>
        <dbReference type="RuleBase" id="RU363032"/>
    </source>
</evidence>
<name>A0A840Q9I2_9PSEU</name>
<feature type="transmembrane region" description="Helical" evidence="8">
    <location>
        <begin position="55"/>
        <end position="75"/>
    </location>
</feature>
<evidence type="ECO:0000259" key="9">
    <source>
        <dbReference type="PROSITE" id="PS50928"/>
    </source>
</evidence>
<dbReference type="GO" id="GO:0006865">
    <property type="term" value="P:amino acid transport"/>
    <property type="evidence" value="ECO:0007669"/>
    <property type="project" value="UniProtKB-KW"/>
</dbReference>
<evidence type="ECO:0000256" key="7">
    <source>
        <dbReference type="ARBA" id="ARBA00023136"/>
    </source>
</evidence>
<keyword evidence="7 8" id="KW-0472">Membrane</keyword>
<dbReference type="InterPro" id="IPR014341">
    <property type="entry name" value="Ectoine_EhuD"/>
</dbReference>
<dbReference type="PROSITE" id="PS50928">
    <property type="entry name" value="ABC_TM1"/>
    <property type="match status" value="1"/>
</dbReference>
<evidence type="ECO:0000256" key="6">
    <source>
        <dbReference type="ARBA" id="ARBA00022989"/>
    </source>
</evidence>
<feature type="transmembrane region" description="Helical" evidence="8">
    <location>
        <begin position="20"/>
        <end position="43"/>
    </location>
</feature>
<dbReference type="InterPro" id="IPR043429">
    <property type="entry name" value="ArtM/GltK/GlnP/TcyL/YhdX-like"/>
</dbReference>
<evidence type="ECO:0000256" key="3">
    <source>
        <dbReference type="ARBA" id="ARBA00022475"/>
    </source>
</evidence>
<dbReference type="InterPro" id="IPR035906">
    <property type="entry name" value="MetI-like_sf"/>
</dbReference>
<proteinExistence type="inferred from homology"/>
<evidence type="ECO:0000256" key="2">
    <source>
        <dbReference type="ARBA" id="ARBA00022448"/>
    </source>
</evidence>
<dbReference type="InterPro" id="IPR010065">
    <property type="entry name" value="AA_ABC_transptr_permease_3TM"/>
</dbReference>
<evidence type="ECO:0000256" key="1">
    <source>
        <dbReference type="ARBA" id="ARBA00004651"/>
    </source>
</evidence>
<keyword evidence="5" id="KW-0029">Amino-acid transport</keyword>